<name>A0A9D9DSK2_9BACT</name>
<dbReference type="EMBL" id="JADIMZ010000057">
    <property type="protein sequence ID" value="MBO8432417.1"/>
    <property type="molecule type" value="Genomic_DNA"/>
</dbReference>
<evidence type="ECO:0000256" key="2">
    <source>
        <dbReference type="ARBA" id="ARBA00022722"/>
    </source>
</evidence>
<feature type="signal peptide" evidence="4">
    <location>
        <begin position="1"/>
        <end position="18"/>
    </location>
</feature>
<evidence type="ECO:0000256" key="4">
    <source>
        <dbReference type="SAM" id="SignalP"/>
    </source>
</evidence>
<dbReference type="GO" id="GO:0016787">
    <property type="term" value="F:hydrolase activity"/>
    <property type="evidence" value="ECO:0007669"/>
    <property type="project" value="UniProtKB-KW"/>
</dbReference>
<keyword evidence="5" id="KW-0255">Endonuclease</keyword>
<feature type="chain" id="PRO_5038877260" evidence="4">
    <location>
        <begin position="19"/>
        <end position="357"/>
    </location>
</feature>
<evidence type="ECO:0000313" key="6">
    <source>
        <dbReference type="Proteomes" id="UP000823612"/>
    </source>
</evidence>
<dbReference type="PANTHER" id="PTHR33607">
    <property type="entry name" value="ENDONUCLEASE-1"/>
    <property type="match status" value="1"/>
</dbReference>
<accession>A0A9D9DSK2</accession>
<dbReference type="SUPFAM" id="SSF54060">
    <property type="entry name" value="His-Me finger endonucleases"/>
    <property type="match status" value="1"/>
</dbReference>
<dbReference type="Proteomes" id="UP000823612">
    <property type="component" value="Unassembled WGS sequence"/>
</dbReference>
<reference evidence="5" key="1">
    <citation type="submission" date="2020-10" db="EMBL/GenBank/DDBJ databases">
        <authorList>
            <person name="Gilroy R."/>
        </authorList>
    </citation>
    <scope>NUCLEOTIDE SEQUENCE</scope>
    <source>
        <strain evidence="5">2889</strain>
    </source>
</reference>
<keyword evidence="4" id="KW-0732">Signal</keyword>
<dbReference type="NCBIfam" id="TIGR04183">
    <property type="entry name" value="Por_Secre_tail"/>
    <property type="match status" value="1"/>
</dbReference>
<evidence type="ECO:0000256" key="1">
    <source>
        <dbReference type="ARBA" id="ARBA00006429"/>
    </source>
</evidence>
<dbReference type="InterPro" id="IPR007346">
    <property type="entry name" value="Endonuclease-I"/>
</dbReference>
<comment type="caution">
    <text evidence="5">The sequence shown here is derived from an EMBL/GenBank/DDBJ whole genome shotgun (WGS) entry which is preliminary data.</text>
</comment>
<keyword evidence="3" id="KW-0378">Hydrolase</keyword>
<sequence length="357" mass="40672">MKKLIVFLLGMLPWMAWAQVPDGYYDNALNKSGYELKRALWQCIFRHEQLSYADLWTAFGETDVDENGYIIDMYNDCQFEFQEDQCGSGSSGNAENQCVCYNREHSMPKSWFDEGRPMYTDLFHLYPVSGYVNMRRSNHPFGEVGNATFTSTAGSKLGTCNYPGYGKTVFEPVDEYKGDFARTYFYMATCYQDKVASWESDMLAGNNQQVFTDWAKSMLLEWHELDPVSEKEIARNNAVYEIQGNRNPFIDYPELVEKIWGDDDTPFTGEEEGDSDGTGVEEAFWNQCSLHVSGHFLQLEYKGGLFDSVEIVDVSGRQICHSSVKQSSFAFTLPAAGVYIVRIQKGRLNTAKKISVL</sequence>
<dbReference type="InterPro" id="IPR026444">
    <property type="entry name" value="Secre_tail"/>
</dbReference>
<organism evidence="5 6">
    <name type="scientific">Candidatus Pullibacteroides excrementavium</name>
    <dbReference type="NCBI Taxonomy" id="2840905"/>
    <lineage>
        <taxon>Bacteria</taxon>
        <taxon>Pseudomonadati</taxon>
        <taxon>Bacteroidota</taxon>
        <taxon>Bacteroidia</taxon>
        <taxon>Bacteroidales</taxon>
        <taxon>Candidatus Pullibacteroides</taxon>
    </lineage>
</organism>
<gene>
    <name evidence="5" type="ORF">IAB08_03870</name>
</gene>
<dbReference type="GO" id="GO:0004519">
    <property type="term" value="F:endonuclease activity"/>
    <property type="evidence" value="ECO:0007669"/>
    <property type="project" value="UniProtKB-KW"/>
</dbReference>
<dbReference type="AlphaFoldDB" id="A0A9D9DSK2"/>
<dbReference type="Pfam" id="PF04231">
    <property type="entry name" value="Endonuclease_1"/>
    <property type="match status" value="1"/>
</dbReference>
<dbReference type="PANTHER" id="PTHR33607:SF2">
    <property type="entry name" value="ENDONUCLEASE-1"/>
    <property type="match status" value="1"/>
</dbReference>
<protein>
    <submittedName>
        <fullName evidence="5">Endonuclease</fullName>
    </submittedName>
</protein>
<proteinExistence type="inferred from homology"/>
<keyword evidence="2" id="KW-0540">Nuclease</keyword>
<dbReference type="InterPro" id="IPR044925">
    <property type="entry name" value="His-Me_finger_sf"/>
</dbReference>
<evidence type="ECO:0000313" key="5">
    <source>
        <dbReference type="EMBL" id="MBO8432417.1"/>
    </source>
</evidence>
<comment type="similarity">
    <text evidence="1">Belongs to the EndA/NucM nuclease family.</text>
</comment>
<reference evidence="5" key="2">
    <citation type="journal article" date="2021" name="PeerJ">
        <title>Extensive microbial diversity within the chicken gut microbiome revealed by metagenomics and culture.</title>
        <authorList>
            <person name="Gilroy R."/>
            <person name="Ravi A."/>
            <person name="Getino M."/>
            <person name="Pursley I."/>
            <person name="Horton D.L."/>
            <person name="Alikhan N.F."/>
            <person name="Baker D."/>
            <person name="Gharbi K."/>
            <person name="Hall N."/>
            <person name="Watson M."/>
            <person name="Adriaenssens E.M."/>
            <person name="Foster-Nyarko E."/>
            <person name="Jarju S."/>
            <person name="Secka A."/>
            <person name="Antonio M."/>
            <person name="Oren A."/>
            <person name="Chaudhuri R.R."/>
            <person name="La Ragione R."/>
            <person name="Hildebrand F."/>
            <person name="Pallen M.J."/>
        </authorList>
    </citation>
    <scope>NUCLEOTIDE SEQUENCE</scope>
    <source>
        <strain evidence="5">2889</strain>
    </source>
</reference>
<evidence type="ECO:0000256" key="3">
    <source>
        <dbReference type="ARBA" id="ARBA00022801"/>
    </source>
</evidence>